<organism evidence="4 5">
    <name type="scientific">Marinactinospora thermotolerans DSM 45154</name>
    <dbReference type="NCBI Taxonomy" id="1122192"/>
    <lineage>
        <taxon>Bacteria</taxon>
        <taxon>Bacillati</taxon>
        <taxon>Actinomycetota</taxon>
        <taxon>Actinomycetes</taxon>
        <taxon>Streptosporangiales</taxon>
        <taxon>Nocardiopsidaceae</taxon>
        <taxon>Marinactinospora</taxon>
    </lineage>
</organism>
<reference evidence="4 5" key="1">
    <citation type="submission" date="2017-02" db="EMBL/GenBank/DDBJ databases">
        <authorList>
            <person name="Peterson S.W."/>
        </authorList>
    </citation>
    <scope>NUCLEOTIDE SEQUENCE [LARGE SCALE GENOMIC DNA]</scope>
    <source>
        <strain evidence="4 5">DSM 45154</strain>
    </source>
</reference>
<dbReference type="SUPFAM" id="SSF53335">
    <property type="entry name" value="S-adenosyl-L-methionine-dependent methyltransferases"/>
    <property type="match status" value="1"/>
</dbReference>
<protein>
    <submittedName>
        <fullName evidence="4">O-Methyltransferase involved in polyketide biosynthesis</fullName>
    </submittedName>
</protein>
<evidence type="ECO:0000313" key="4">
    <source>
        <dbReference type="EMBL" id="SJZ80511.1"/>
    </source>
</evidence>
<proteinExistence type="predicted"/>
<gene>
    <name evidence="4" type="ORF">SAMN02745673_01513</name>
</gene>
<keyword evidence="2 4" id="KW-0808">Transferase</keyword>
<dbReference type="GO" id="GO:0032259">
    <property type="term" value="P:methylation"/>
    <property type="evidence" value="ECO:0007669"/>
    <property type="project" value="UniProtKB-KW"/>
</dbReference>
<keyword evidence="1 4" id="KW-0489">Methyltransferase</keyword>
<dbReference type="PANTHER" id="PTHR43619:SF2">
    <property type="entry name" value="S-ADENOSYL-L-METHIONINE-DEPENDENT METHYLTRANSFERASES SUPERFAMILY PROTEIN"/>
    <property type="match status" value="1"/>
</dbReference>
<dbReference type="STRING" id="1122192.SAMN02745673_01513"/>
<dbReference type="RefSeq" id="WP_078760881.1">
    <property type="nucleotide sequence ID" value="NZ_FUWS01000003.1"/>
</dbReference>
<accession>A0A1T4NMG2</accession>
<dbReference type="GO" id="GO:0008168">
    <property type="term" value="F:methyltransferase activity"/>
    <property type="evidence" value="ECO:0007669"/>
    <property type="project" value="UniProtKB-KW"/>
</dbReference>
<sequence length="343" mass="37056">MTEPPSDRYGLAHLSPVERTLVVTLIGRARDERRSVPFLGDPVPAALLERLDVDPGRVGVGGTVALATALRSVMLDRAVRSFLATHRDAVVVELGAGLETRRHRIRPGSEVDWYDVELPAAAELRRALLPPEPLSPEGARAHLVAADVTAAGWLAGLPRNRPTIVVADGLVGLLPPDGARAMLTALAGHFHDGELVFNAYPRLVARTVGAQPMMRRLGIPRGYRGFGFDQPRAVEALAPGLVFVDERFGVQERVGALSPPLRITAALFARWPAQARRGVWVVRYRFAGPHRERPGAEGRPGWPRNGAPRGPCPGPARWRARGRAGRGRCLLRPPATRPAGAGR</sequence>
<dbReference type="Pfam" id="PF04072">
    <property type="entry name" value="LCM"/>
    <property type="match status" value="1"/>
</dbReference>
<dbReference type="PANTHER" id="PTHR43619">
    <property type="entry name" value="S-ADENOSYL-L-METHIONINE-DEPENDENT METHYLTRANSFERASE YKTD-RELATED"/>
    <property type="match status" value="1"/>
</dbReference>
<dbReference type="Proteomes" id="UP000190637">
    <property type="component" value="Unassembled WGS sequence"/>
</dbReference>
<keyword evidence="5" id="KW-1185">Reference proteome</keyword>
<dbReference type="AlphaFoldDB" id="A0A1T4NMG2"/>
<dbReference type="OrthoDB" id="9800233at2"/>
<dbReference type="EMBL" id="FUWS01000003">
    <property type="protein sequence ID" value="SJZ80511.1"/>
    <property type="molecule type" value="Genomic_DNA"/>
</dbReference>
<dbReference type="InterPro" id="IPR007213">
    <property type="entry name" value="Ppm1/Ppm2/Tcmp"/>
</dbReference>
<evidence type="ECO:0000256" key="1">
    <source>
        <dbReference type="ARBA" id="ARBA00022603"/>
    </source>
</evidence>
<dbReference type="InterPro" id="IPR029063">
    <property type="entry name" value="SAM-dependent_MTases_sf"/>
</dbReference>
<evidence type="ECO:0000256" key="3">
    <source>
        <dbReference type="SAM" id="MobiDB-lite"/>
    </source>
</evidence>
<evidence type="ECO:0000256" key="2">
    <source>
        <dbReference type="ARBA" id="ARBA00022679"/>
    </source>
</evidence>
<name>A0A1T4NMG2_9ACTN</name>
<feature type="region of interest" description="Disordered" evidence="3">
    <location>
        <begin position="291"/>
        <end position="343"/>
    </location>
</feature>
<evidence type="ECO:0000313" key="5">
    <source>
        <dbReference type="Proteomes" id="UP000190637"/>
    </source>
</evidence>
<dbReference type="Gene3D" id="3.40.50.150">
    <property type="entry name" value="Vaccinia Virus protein VP39"/>
    <property type="match status" value="1"/>
</dbReference>